<sequence length="73" mass="8552">MIYCDSIRQREYWTNELTKPSFLCKLYVKISMKFHTTAMKFDVSAMKRNLQTSAKVDALYCTDPTGKMNQNSE</sequence>
<dbReference type="AlphaFoldDB" id="A0A238C619"/>
<gene>
    <name evidence="1" type="ORF">X798_00358</name>
</gene>
<name>A0A238C619_9BILA</name>
<organism evidence="1 2">
    <name type="scientific">Onchocerca flexuosa</name>
    <dbReference type="NCBI Taxonomy" id="387005"/>
    <lineage>
        <taxon>Eukaryota</taxon>
        <taxon>Metazoa</taxon>
        <taxon>Ecdysozoa</taxon>
        <taxon>Nematoda</taxon>
        <taxon>Chromadorea</taxon>
        <taxon>Rhabditida</taxon>
        <taxon>Spirurina</taxon>
        <taxon>Spiruromorpha</taxon>
        <taxon>Filarioidea</taxon>
        <taxon>Onchocercidae</taxon>
        <taxon>Onchocerca</taxon>
    </lineage>
</organism>
<proteinExistence type="predicted"/>
<dbReference type="EMBL" id="KZ269977">
    <property type="protein sequence ID" value="OZC12726.1"/>
    <property type="molecule type" value="Genomic_DNA"/>
</dbReference>
<evidence type="ECO:0000313" key="2">
    <source>
        <dbReference type="Proteomes" id="UP000242913"/>
    </source>
</evidence>
<evidence type="ECO:0000313" key="1">
    <source>
        <dbReference type="EMBL" id="OZC12726.1"/>
    </source>
</evidence>
<accession>A0A238C619</accession>
<protein>
    <submittedName>
        <fullName evidence="1">Uncharacterized protein</fullName>
    </submittedName>
</protein>
<keyword evidence="2" id="KW-1185">Reference proteome</keyword>
<dbReference type="Proteomes" id="UP000242913">
    <property type="component" value="Unassembled WGS sequence"/>
</dbReference>
<reference evidence="1 2" key="1">
    <citation type="submission" date="2015-12" db="EMBL/GenBank/DDBJ databases">
        <title>Draft genome of the nematode, Onchocerca flexuosa.</title>
        <authorList>
            <person name="Mitreva M."/>
        </authorList>
    </citation>
    <scope>NUCLEOTIDE SEQUENCE [LARGE SCALE GENOMIC DNA]</scope>
    <source>
        <strain evidence="1">Red Deer</strain>
    </source>
</reference>